<evidence type="ECO:0000256" key="10">
    <source>
        <dbReference type="RuleBase" id="RU361159"/>
    </source>
</evidence>
<organism evidence="11 12">
    <name type="scientific">Flammeovirga aprica JL-4</name>
    <dbReference type="NCBI Taxonomy" id="694437"/>
    <lineage>
        <taxon>Bacteria</taxon>
        <taxon>Pseudomonadati</taxon>
        <taxon>Bacteroidota</taxon>
        <taxon>Cytophagia</taxon>
        <taxon>Cytophagales</taxon>
        <taxon>Flammeovirgaceae</taxon>
        <taxon>Flammeovirga</taxon>
    </lineage>
</organism>
<dbReference type="GO" id="GO:0004053">
    <property type="term" value="F:arginase activity"/>
    <property type="evidence" value="ECO:0007669"/>
    <property type="project" value="UniProtKB-UniRule"/>
</dbReference>
<comment type="caution">
    <text evidence="11">The sequence shown here is derived from an EMBL/GenBank/DDBJ whole genome shotgun (WGS) entry which is preliminary data.</text>
</comment>
<comment type="catalytic activity">
    <reaction evidence="10">
        <text>L-arginine + H2O = urea + L-ornithine</text>
        <dbReference type="Rhea" id="RHEA:20569"/>
        <dbReference type="ChEBI" id="CHEBI:15377"/>
        <dbReference type="ChEBI" id="CHEBI:16199"/>
        <dbReference type="ChEBI" id="CHEBI:32682"/>
        <dbReference type="ChEBI" id="CHEBI:46911"/>
        <dbReference type="EC" id="3.5.3.1"/>
    </reaction>
</comment>
<dbReference type="Pfam" id="PF00491">
    <property type="entry name" value="Arginase"/>
    <property type="match status" value="1"/>
</dbReference>
<dbReference type="EC" id="3.5.3.1" evidence="2 8"/>
<name>A0A7X9XDK1_9BACT</name>
<keyword evidence="12" id="KW-1185">Reference proteome</keyword>
<evidence type="ECO:0000256" key="7">
    <source>
        <dbReference type="ARBA" id="ARBA00023211"/>
    </source>
</evidence>
<dbReference type="GO" id="GO:0030145">
    <property type="term" value="F:manganese ion binding"/>
    <property type="evidence" value="ECO:0007669"/>
    <property type="project" value="TreeGrafter"/>
</dbReference>
<evidence type="ECO:0000256" key="9">
    <source>
        <dbReference type="PROSITE-ProRule" id="PRU00742"/>
    </source>
</evidence>
<dbReference type="GO" id="GO:0006525">
    <property type="term" value="P:arginine metabolic process"/>
    <property type="evidence" value="ECO:0007669"/>
    <property type="project" value="UniProtKB-KW"/>
</dbReference>
<dbReference type="PANTHER" id="PTHR43782">
    <property type="entry name" value="ARGINASE"/>
    <property type="match status" value="1"/>
</dbReference>
<evidence type="ECO:0000256" key="6">
    <source>
        <dbReference type="ARBA" id="ARBA00022801"/>
    </source>
</evidence>
<protein>
    <recommendedName>
        <fullName evidence="3 8">Arginase</fullName>
        <ecNumber evidence="2 8">3.5.3.1</ecNumber>
    </recommendedName>
</protein>
<dbReference type="GO" id="GO:0005829">
    <property type="term" value="C:cytosol"/>
    <property type="evidence" value="ECO:0007669"/>
    <property type="project" value="TreeGrafter"/>
</dbReference>
<sequence length="321" mass="35191">METIKLLTVRSEIAAGTRGAGMGIDALIVASLDQKSTFFKEHKVQNIDDVNNILFNNNDYPEAKHIDGVFTMLNRVSNHTYDTLKSGETPVILAGDHSTAAGTISGIKKAFPNQKLGVIWIDAHADFHSPYTTPSGNMHGMPLAMVSGIDNKENAVNEPSKETVAYWEDIKKVGTTSAKIDPSDVVFIGVRDTEGPENEIMKKHNIRNITVDEVREMGTQAAADLALNKLTDCDMIYISFDVDSMDPSISRGTGTPVEHGLTVEEAKDLNTILVSNEKVVCWEMVEVNPTLDRDNIMANNAFRILNETVEAIKKKSLLMVG</sequence>
<evidence type="ECO:0000256" key="3">
    <source>
        <dbReference type="ARBA" id="ARBA00018123"/>
    </source>
</evidence>
<keyword evidence="5 10" id="KW-0479">Metal-binding</keyword>
<evidence type="ECO:0000313" key="11">
    <source>
        <dbReference type="EMBL" id="NME72883.1"/>
    </source>
</evidence>
<dbReference type="RefSeq" id="WP_169661041.1">
    <property type="nucleotide sequence ID" value="NZ_JABANE010000231.1"/>
</dbReference>
<keyword evidence="7 10" id="KW-0464">Manganese</keyword>
<dbReference type="NCBIfam" id="TIGR01229">
    <property type="entry name" value="rocF_arginase"/>
    <property type="match status" value="1"/>
</dbReference>
<gene>
    <name evidence="11" type="primary">rocF</name>
    <name evidence="11" type="ORF">HHU12_33305</name>
</gene>
<evidence type="ECO:0000256" key="1">
    <source>
        <dbReference type="ARBA" id="ARBA00005098"/>
    </source>
</evidence>
<evidence type="ECO:0000256" key="2">
    <source>
        <dbReference type="ARBA" id="ARBA00012168"/>
    </source>
</evidence>
<dbReference type="Gene3D" id="3.40.800.10">
    <property type="entry name" value="Ureohydrolase domain"/>
    <property type="match status" value="1"/>
</dbReference>
<evidence type="ECO:0000256" key="8">
    <source>
        <dbReference type="NCBIfam" id="TIGR01229"/>
    </source>
</evidence>
<dbReference type="PANTHER" id="PTHR43782:SF3">
    <property type="entry name" value="ARGINASE"/>
    <property type="match status" value="1"/>
</dbReference>
<evidence type="ECO:0000256" key="4">
    <source>
        <dbReference type="ARBA" id="ARBA00022503"/>
    </source>
</evidence>
<reference evidence="11 12" key="1">
    <citation type="submission" date="2020-04" db="EMBL/GenBank/DDBJ databases">
        <title>Flammeovirga sp. SR4, a novel species isolated from seawater.</title>
        <authorList>
            <person name="Wang X."/>
        </authorList>
    </citation>
    <scope>NUCLEOTIDE SEQUENCE [LARGE SCALE GENOMIC DNA]</scope>
    <source>
        <strain evidence="11 12">ATCC 23126</strain>
    </source>
</reference>
<dbReference type="InterPro" id="IPR023696">
    <property type="entry name" value="Ureohydrolase_dom_sf"/>
</dbReference>
<keyword evidence="4 10" id="KW-0056">Arginine metabolism</keyword>
<dbReference type="SUPFAM" id="SSF52768">
    <property type="entry name" value="Arginase/deacetylase"/>
    <property type="match status" value="1"/>
</dbReference>
<evidence type="ECO:0000313" key="12">
    <source>
        <dbReference type="Proteomes" id="UP000576082"/>
    </source>
</evidence>
<comment type="pathway">
    <text evidence="1">Nitrogen metabolism; urea cycle; L-ornithine and urea from L-arginine: step 1/1.</text>
</comment>
<dbReference type="InterPro" id="IPR006035">
    <property type="entry name" value="Ureohydrolase"/>
</dbReference>
<dbReference type="InterPro" id="IPR014033">
    <property type="entry name" value="Arginase"/>
</dbReference>
<accession>A0A7X9XDK1</accession>
<dbReference type="PROSITE" id="PS51409">
    <property type="entry name" value="ARGINASE_2"/>
    <property type="match status" value="1"/>
</dbReference>
<dbReference type="PRINTS" id="PR00116">
    <property type="entry name" value="ARGINASE"/>
</dbReference>
<comment type="similarity">
    <text evidence="9 10">Belongs to the arginase family.</text>
</comment>
<dbReference type="EMBL" id="JABANE010000231">
    <property type="protein sequence ID" value="NME72883.1"/>
    <property type="molecule type" value="Genomic_DNA"/>
</dbReference>
<comment type="cofactor">
    <cofactor evidence="10">
        <name>Mn(2+)</name>
        <dbReference type="ChEBI" id="CHEBI:29035"/>
    </cofactor>
    <text evidence="10">Binds 2 manganese ions per subunit.</text>
</comment>
<dbReference type="CDD" id="cd09989">
    <property type="entry name" value="Arginase"/>
    <property type="match status" value="1"/>
</dbReference>
<keyword evidence="6 10" id="KW-0378">Hydrolase</keyword>
<dbReference type="Proteomes" id="UP000576082">
    <property type="component" value="Unassembled WGS sequence"/>
</dbReference>
<dbReference type="AlphaFoldDB" id="A0A7X9XDK1"/>
<evidence type="ECO:0000256" key="5">
    <source>
        <dbReference type="ARBA" id="ARBA00022723"/>
    </source>
</evidence>
<proteinExistence type="inferred from homology"/>